<dbReference type="GO" id="GO:0016020">
    <property type="term" value="C:membrane"/>
    <property type="evidence" value="ECO:0007669"/>
    <property type="project" value="UniProtKB-SubCell"/>
</dbReference>
<dbReference type="Proteomes" id="UP000076512">
    <property type="component" value="Unassembled WGS sequence"/>
</dbReference>
<dbReference type="RefSeq" id="WP_067577583.1">
    <property type="nucleotide sequence ID" value="NZ_JABMCZ010000003.1"/>
</dbReference>
<gene>
    <name evidence="6" type="ORF">AWN90_03450</name>
</gene>
<dbReference type="PANTHER" id="PTHR36974">
    <property type="entry name" value="MEMBRANE PROTEIN-RELATED"/>
    <property type="match status" value="1"/>
</dbReference>
<evidence type="ECO:0000256" key="2">
    <source>
        <dbReference type="ARBA" id="ARBA00022692"/>
    </source>
</evidence>
<evidence type="ECO:0008006" key="8">
    <source>
        <dbReference type="Google" id="ProtNLM"/>
    </source>
</evidence>
<dbReference type="OrthoDB" id="129693at2"/>
<proteinExistence type="predicted"/>
<dbReference type="EMBL" id="LWGR01000015">
    <property type="protein sequence ID" value="KZM70354.1"/>
    <property type="molecule type" value="Genomic_DNA"/>
</dbReference>
<feature type="transmembrane region" description="Helical" evidence="5">
    <location>
        <begin position="32"/>
        <end position="53"/>
    </location>
</feature>
<reference evidence="6 7" key="1">
    <citation type="submission" date="2016-04" db="EMBL/GenBank/DDBJ databases">
        <authorList>
            <person name="Evans L.H."/>
            <person name="Alamgir A."/>
            <person name="Owens N."/>
            <person name="Weber N.D."/>
            <person name="Virtaneva K."/>
            <person name="Barbian K."/>
            <person name="Babar A."/>
            <person name="Rosenke K."/>
        </authorList>
    </citation>
    <scope>NUCLEOTIDE SEQUENCE [LARGE SCALE GENOMIC DNA]</scope>
    <source>
        <strain evidence="6 7">IFM 0406</strain>
    </source>
</reference>
<organism evidence="6 7">
    <name type="scientific">Nocardia terpenica</name>
    <dbReference type="NCBI Taxonomy" id="455432"/>
    <lineage>
        <taxon>Bacteria</taxon>
        <taxon>Bacillati</taxon>
        <taxon>Actinomycetota</taxon>
        <taxon>Actinomycetes</taxon>
        <taxon>Mycobacteriales</taxon>
        <taxon>Nocardiaceae</taxon>
        <taxon>Nocardia</taxon>
    </lineage>
</organism>
<comment type="subcellular location">
    <subcellularLocation>
        <location evidence="1">Membrane</location>
        <topology evidence="1">Multi-pass membrane protein</topology>
    </subcellularLocation>
</comment>
<evidence type="ECO:0000313" key="7">
    <source>
        <dbReference type="Proteomes" id="UP000076512"/>
    </source>
</evidence>
<protein>
    <recommendedName>
        <fullName evidence="8">DoxX family protein</fullName>
    </recommendedName>
</protein>
<feature type="transmembrane region" description="Helical" evidence="5">
    <location>
        <begin position="65"/>
        <end position="88"/>
    </location>
</feature>
<keyword evidence="2 5" id="KW-0812">Transmembrane</keyword>
<keyword evidence="7" id="KW-1185">Reference proteome</keyword>
<comment type="caution">
    <text evidence="6">The sequence shown here is derived from an EMBL/GenBank/DDBJ whole genome shotgun (WGS) entry which is preliminary data.</text>
</comment>
<sequence>MAPLVVLVAVTGLTRLAGWLHLADWLDSWPHAARLGLAAMFTLTATAHFAPPLRNQLIAMVPPRLPSPAALVTLTGILEFAGAAGLLIPPTAPTAATCLALLLLTMFPANIHAARAQTGMHHTTLPLRTLEQTLYLALCILTAL</sequence>
<dbReference type="AlphaFoldDB" id="A0A164JFQ4"/>
<keyword evidence="3 5" id="KW-1133">Transmembrane helix</keyword>
<evidence type="ECO:0000256" key="3">
    <source>
        <dbReference type="ARBA" id="ARBA00022989"/>
    </source>
</evidence>
<dbReference type="STRING" id="455432.AWN90_03450"/>
<evidence type="ECO:0000256" key="4">
    <source>
        <dbReference type="ARBA" id="ARBA00023136"/>
    </source>
</evidence>
<dbReference type="Pfam" id="PF13564">
    <property type="entry name" value="DoxX_2"/>
    <property type="match status" value="1"/>
</dbReference>
<evidence type="ECO:0000256" key="5">
    <source>
        <dbReference type="SAM" id="Phobius"/>
    </source>
</evidence>
<dbReference type="InterPro" id="IPR032808">
    <property type="entry name" value="DoxX"/>
</dbReference>
<evidence type="ECO:0000313" key="6">
    <source>
        <dbReference type="EMBL" id="KZM70354.1"/>
    </source>
</evidence>
<accession>A0A164JFQ4</accession>
<dbReference type="PANTHER" id="PTHR36974:SF1">
    <property type="entry name" value="DOXX FAMILY MEMBRANE PROTEIN"/>
    <property type="match status" value="1"/>
</dbReference>
<evidence type="ECO:0000256" key="1">
    <source>
        <dbReference type="ARBA" id="ARBA00004141"/>
    </source>
</evidence>
<keyword evidence="4 5" id="KW-0472">Membrane</keyword>
<feature type="transmembrane region" description="Helical" evidence="5">
    <location>
        <begin position="94"/>
        <end position="111"/>
    </location>
</feature>
<name>A0A164JFQ4_9NOCA</name>